<evidence type="ECO:0000256" key="5">
    <source>
        <dbReference type="ARBA" id="ARBA00022884"/>
    </source>
</evidence>
<dbReference type="GO" id="GO:0005634">
    <property type="term" value="C:nucleus"/>
    <property type="evidence" value="ECO:0007669"/>
    <property type="project" value="TreeGrafter"/>
</dbReference>
<evidence type="ECO:0000256" key="3">
    <source>
        <dbReference type="ARBA" id="ARBA00022679"/>
    </source>
</evidence>
<dbReference type="PROSITE" id="PS51562">
    <property type="entry name" value="RNA_CAP0_MT"/>
    <property type="match status" value="1"/>
</dbReference>
<evidence type="ECO:0000313" key="13">
    <source>
        <dbReference type="Proteomes" id="UP000789342"/>
    </source>
</evidence>
<dbReference type="Pfam" id="PF03291">
    <property type="entry name" value="mRNA_G-N7_MeTrfase"/>
    <property type="match status" value="1"/>
</dbReference>
<feature type="non-terminal residue" evidence="12">
    <location>
        <position position="1"/>
    </location>
</feature>
<comment type="catalytic activity">
    <reaction evidence="9">
        <text>a 5'-end (5'-triphosphoguanosine)-ribonucleoside in mRNA + S-adenosyl-L-methionine = a 5'-end (N(7)-methyl 5'-triphosphoguanosine)-ribonucleoside in mRNA + S-adenosyl-L-homocysteine</text>
        <dbReference type="Rhea" id="RHEA:67008"/>
        <dbReference type="Rhea" id="RHEA-COMP:17166"/>
        <dbReference type="Rhea" id="RHEA-COMP:17167"/>
        <dbReference type="ChEBI" id="CHEBI:57856"/>
        <dbReference type="ChEBI" id="CHEBI:59789"/>
        <dbReference type="ChEBI" id="CHEBI:156461"/>
        <dbReference type="ChEBI" id="CHEBI:167617"/>
        <dbReference type="EC" id="2.1.1.56"/>
    </reaction>
</comment>
<comment type="caution">
    <text evidence="12">The sequence shown here is derived from an EMBL/GenBank/DDBJ whole genome shotgun (WGS) entry which is preliminary data.</text>
</comment>
<evidence type="ECO:0000256" key="7">
    <source>
        <dbReference type="ARBA" id="ARBA00032772"/>
    </source>
</evidence>
<sequence length="167" mass="19150">MDRKRKNNEFEIHGSLKAQKTSTNGRLVKEHYNKKEDVGVERRKDSNILFLKNFNNWIKSVLIGKHRLQGGTVLDIGCGKGGDLLKWSKAKISRLVGADIADVSIKDAQTRWESMKGHRFDAEFHVLDCFSNRLSTINSIKDIEFDAVSMQFCLHYSFETEEKARMG</sequence>
<dbReference type="PANTHER" id="PTHR12189">
    <property type="entry name" value="MRNA GUANINE-7- METHYLTRANSFERASE"/>
    <property type="match status" value="1"/>
</dbReference>
<dbReference type="Gene3D" id="3.40.50.150">
    <property type="entry name" value="Vaccinia Virus protein VP39"/>
    <property type="match status" value="1"/>
</dbReference>
<evidence type="ECO:0000256" key="8">
    <source>
        <dbReference type="ARBA" id="ARBA00033387"/>
    </source>
</evidence>
<keyword evidence="13" id="KW-1185">Reference proteome</keyword>
<organism evidence="12 13">
    <name type="scientific">Acaulospora morrowiae</name>
    <dbReference type="NCBI Taxonomy" id="94023"/>
    <lineage>
        <taxon>Eukaryota</taxon>
        <taxon>Fungi</taxon>
        <taxon>Fungi incertae sedis</taxon>
        <taxon>Mucoromycota</taxon>
        <taxon>Glomeromycotina</taxon>
        <taxon>Glomeromycetes</taxon>
        <taxon>Diversisporales</taxon>
        <taxon>Acaulosporaceae</taxon>
        <taxon>Acaulospora</taxon>
    </lineage>
</organism>
<evidence type="ECO:0000256" key="1">
    <source>
        <dbReference type="ARBA" id="ARBA00011926"/>
    </source>
</evidence>
<feature type="domain" description="MRNA cap 0 methyltransferase" evidence="11">
    <location>
        <begin position="46"/>
        <end position="167"/>
    </location>
</feature>
<evidence type="ECO:0000256" key="9">
    <source>
        <dbReference type="ARBA" id="ARBA00044712"/>
    </source>
</evidence>
<accession>A0A9N9NJ45</accession>
<evidence type="ECO:0000256" key="10">
    <source>
        <dbReference type="ARBA" id="ARBA00049739"/>
    </source>
</evidence>
<proteinExistence type="predicted"/>
<evidence type="ECO:0000256" key="4">
    <source>
        <dbReference type="ARBA" id="ARBA00022691"/>
    </source>
</evidence>
<dbReference type="Proteomes" id="UP000789342">
    <property type="component" value="Unassembled WGS sequence"/>
</dbReference>
<dbReference type="GO" id="GO:0004482">
    <property type="term" value="F:mRNA 5'-cap (guanine-N7-)-methyltransferase activity"/>
    <property type="evidence" value="ECO:0007669"/>
    <property type="project" value="UniProtKB-EC"/>
</dbReference>
<reference evidence="12" key="1">
    <citation type="submission" date="2021-06" db="EMBL/GenBank/DDBJ databases">
        <authorList>
            <person name="Kallberg Y."/>
            <person name="Tangrot J."/>
            <person name="Rosling A."/>
        </authorList>
    </citation>
    <scope>NUCLEOTIDE SEQUENCE</scope>
    <source>
        <strain evidence="12">CL551</strain>
    </source>
</reference>
<dbReference type="EC" id="2.1.1.56" evidence="1"/>
<dbReference type="InterPro" id="IPR004971">
    <property type="entry name" value="mRNA_G-N7_MeTrfase_dom"/>
</dbReference>
<evidence type="ECO:0000259" key="11">
    <source>
        <dbReference type="PROSITE" id="PS51562"/>
    </source>
</evidence>
<evidence type="ECO:0000256" key="6">
    <source>
        <dbReference type="ARBA" id="ARBA00023042"/>
    </source>
</evidence>
<dbReference type="GO" id="GO:0003723">
    <property type="term" value="F:RNA binding"/>
    <property type="evidence" value="ECO:0007669"/>
    <property type="project" value="UniProtKB-KW"/>
</dbReference>
<keyword evidence="5" id="KW-0694">RNA-binding</keyword>
<dbReference type="OrthoDB" id="10248867at2759"/>
<dbReference type="CDD" id="cd02440">
    <property type="entry name" value="AdoMet_MTases"/>
    <property type="match status" value="1"/>
</dbReference>
<dbReference type="PANTHER" id="PTHR12189:SF2">
    <property type="entry name" value="MRNA CAP GUANINE-N7 METHYLTRANSFERASE"/>
    <property type="match status" value="1"/>
</dbReference>
<evidence type="ECO:0000313" key="12">
    <source>
        <dbReference type="EMBL" id="CAG8737398.1"/>
    </source>
</evidence>
<keyword evidence="4" id="KW-0949">S-adenosyl-L-methionine</keyword>
<gene>
    <name evidence="12" type="ORF">AMORRO_LOCUS14474</name>
</gene>
<dbReference type="InterPro" id="IPR029063">
    <property type="entry name" value="SAM-dependent_MTases_sf"/>
</dbReference>
<keyword evidence="6" id="KW-0506">mRNA capping</keyword>
<evidence type="ECO:0000256" key="2">
    <source>
        <dbReference type="ARBA" id="ARBA00022603"/>
    </source>
</evidence>
<protein>
    <recommendedName>
        <fullName evidence="10">mRNA cap guanine-N(7) methyltransferase</fullName>
        <ecNumber evidence="1">2.1.1.56</ecNumber>
    </recommendedName>
    <alternativeName>
        <fullName evidence="7">mRNA (guanine-N(7))-methyltransferase</fullName>
    </alternativeName>
    <alternativeName>
        <fullName evidence="8">mRNA cap methyltransferase</fullName>
    </alternativeName>
</protein>
<name>A0A9N9NJ45_9GLOM</name>
<dbReference type="AlphaFoldDB" id="A0A9N9NJ45"/>
<dbReference type="EMBL" id="CAJVPV010028875">
    <property type="protein sequence ID" value="CAG8737398.1"/>
    <property type="molecule type" value="Genomic_DNA"/>
</dbReference>
<keyword evidence="3" id="KW-0808">Transferase</keyword>
<keyword evidence="2" id="KW-0489">Methyltransferase</keyword>
<keyword evidence="6" id="KW-0507">mRNA processing</keyword>
<dbReference type="InterPro" id="IPR039753">
    <property type="entry name" value="RG7MT1"/>
</dbReference>
<dbReference type="SUPFAM" id="SSF53335">
    <property type="entry name" value="S-adenosyl-L-methionine-dependent methyltransferases"/>
    <property type="match status" value="1"/>
</dbReference>